<reference evidence="2 3" key="1">
    <citation type="submission" date="2015-09" db="EMBL/GenBank/DDBJ databases">
        <title>Host preference determinants of Valsa canker pathogens revealed by comparative genomics.</title>
        <authorList>
            <person name="Yin Z."/>
            <person name="Huang L."/>
        </authorList>
    </citation>
    <scope>NUCLEOTIDE SEQUENCE [LARGE SCALE GENOMIC DNA]</scope>
    <source>
        <strain evidence="2 3">YSFL</strain>
    </source>
</reference>
<evidence type="ECO:0000256" key="1">
    <source>
        <dbReference type="SAM" id="MobiDB-lite"/>
    </source>
</evidence>
<name>A0A423WDI6_CYTCH</name>
<dbReference type="AlphaFoldDB" id="A0A423WDI6"/>
<comment type="caution">
    <text evidence="2">The sequence shown here is derived from an EMBL/GenBank/DDBJ whole genome shotgun (WGS) entry which is preliminary data.</text>
</comment>
<accession>A0A423WDI6</accession>
<organism evidence="2 3">
    <name type="scientific">Cytospora chrysosperma</name>
    <name type="common">Cytospora canker fungus</name>
    <name type="synonym">Sphaeria chrysosperma</name>
    <dbReference type="NCBI Taxonomy" id="252740"/>
    <lineage>
        <taxon>Eukaryota</taxon>
        <taxon>Fungi</taxon>
        <taxon>Dikarya</taxon>
        <taxon>Ascomycota</taxon>
        <taxon>Pezizomycotina</taxon>
        <taxon>Sordariomycetes</taxon>
        <taxon>Sordariomycetidae</taxon>
        <taxon>Diaporthales</taxon>
        <taxon>Cytosporaceae</taxon>
        <taxon>Cytospora</taxon>
    </lineage>
</organism>
<dbReference type="Proteomes" id="UP000284375">
    <property type="component" value="Unassembled WGS sequence"/>
</dbReference>
<keyword evidence="3" id="KW-1185">Reference proteome</keyword>
<dbReference type="PANTHER" id="PTHR35392">
    <property type="entry name" value="ZN(II)2CYS6 TRANSCRIPTION FACTOR (EUROFUNG)-RELATED-RELATED"/>
    <property type="match status" value="1"/>
</dbReference>
<evidence type="ECO:0000313" key="3">
    <source>
        <dbReference type="Proteomes" id="UP000284375"/>
    </source>
</evidence>
<proteinExistence type="predicted"/>
<protein>
    <submittedName>
        <fullName evidence="2">Uncharacterized protein</fullName>
    </submittedName>
</protein>
<dbReference type="STRING" id="252740.A0A423WDI6"/>
<gene>
    <name evidence="2" type="ORF">VSDG_02006</name>
</gene>
<dbReference type="PANTHER" id="PTHR35392:SF3">
    <property type="entry name" value="ZN(2)-C6 FUNGAL-TYPE DOMAIN-CONTAINING PROTEIN"/>
    <property type="match status" value="1"/>
</dbReference>
<dbReference type="InterPro" id="IPR052973">
    <property type="entry name" value="Fungal_sec-metab_reg_TF"/>
</dbReference>
<dbReference type="EMBL" id="LJZO01000006">
    <property type="protein sequence ID" value="ROW01477.1"/>
    <property type="molecule type" value="Genomic_DNA"/>
</dbReference>
<sequence length="521" mass="59644">MVYPSLDTDQGYLKSEASPVFLKSEGVGQGFRASEFHGGPAPMQPGETECAYAGVPRAEDDSYMRHSLNYQLPPRYRIPHGYVHADGLGSEQLDHCQVVSQGSGLEVVLPNHKPPSTKRGPFKNQEKRQQTAHCETNTDAPDDDDAPCDGCKKILANSKIHRLPCRRWKITEVKLFKPGQVKGYEWTRRWKDGTAGPDIGQWASLEVKIIRLTEGYGDGVELRVRRFVPQPGDKLERTWVENGKLQRRWIEPYALIDLDGAKASYETYLRSGLTQMCKALLGPTQKLLWRTYEFAILRAQRPDITTEERDLIRKTLDLWAAVRLTTKSFEIIGEETLGIPNTNGPVPIPPVMGAQIDNILLNQTLPKLRRETLETLQTMTQAKKQRTWLTTYLVTFILLHNVALITAHDEGYAKKHGMETRFARKDMVEQYHLGANIFLAYYHYCNKSVYPFSKGCKDSDLQNLAELDQASISFVQYTRNYAEEHKYQWDELRAAREYGNDYYFLSQLYEQDWSPQPTIVD</sequence>
<feature type="region of interest" description="Disordered" evidence="1">
    <location>
        <begin position="107"/>
        <end position="143"/>
    </location>
</feature>
<dbReference type="OrthoDB" id="3474066at2759"/>
<evidence type="ECO:0000313" key="2">
    <source>
        <dbReference type="EMBL" id="ROW01477.1"/>
    </source>
</evidence>